<dbReference type="Pfam" id="PF00534">
    <property type="entry name" value="Glycos_transf_1"/>
    <property type="match status" value="1"/>
</dbReference>
<organism evidence="3">
    <name type="scientific">Vibrio parahaemolyticus</name>
    <dbReference type="NCBI Taxonomy" id="670"/>
    <lineage>
        <taxon>Bacteria</taxon>
        <taxon>Pseudomonadati</taxon>
        <taxon>Pseudomonadota</taxon>
        <taxon>Gammaproteobacteria</taxon>
        <taxon>Vibrionales</taxon>
        <taxon>Vibrionaceae</taxon>
        <taxon>Vibrio</taxon>
    </lineage>
</organism>
<keyword evidence="3" id="KW-0328">Glycosyltransferase</keyword>
<evidence type="ECO:0000313" key="3">
    <source>
        <dbReference type="EMBL" id="QOS24667.1"/>
    </source>
</evidence>
<proteinExistence type="predicted"/>
<gene>
    <name evidence="3" type="primary">gumH</name>
    <name evidence="3" type="ORF">VP358_00025</name>
</gene>
<dbReference type="Gene3D" id="3.40.50.2000">
    <property type="entry name" value="Glycogen Phosphorylase B"/>
    <property type="match status" value="2"/>
</dbReference>
<keyword evidence="3" id="KW-0808">Transferase</keyword>
<dbReference type="AlphaFoldDB" id="A0A7M1WCA4"/>
<dbReference type="SUPFAM" id="SSF53756">
    <property type="entry name" value="UDP-Glycosyltransferase/glycogen phosphorylase"/>
    <property type="match status" value="1"/>
</dbReference>
<dbReference type="Pfam" id="PF13439">
    <property type="entry name" value="Glyco_transf_4"/>
    <property type="match status" value="1"/>
</dbReference>
<dbReference type="PANTHER" id="PTHR12526:SF627">
    <property type="entry name" value="D-RHAMNOSYLTRANSFERASE WBPZ"/>
    <property type="match status" value="1"/>
</dbReference>
<name>A0A7M1WCA4_VIBPH</name>
<sequence>MDSEMKKFLIVNKQFFPDIGGVETVVAKYANFASDNNEVTILCCSRDLSLKTKIEKYDKINIIRCSSFGTFKSMPISISFIYYFFKEINKHEVINFHYPFPMIDFFYFFYPYKNRKRIFVTWHSDIIKQKWLKRFFKPFTRSLINKATVIATSLPLKESSDFLKNKDDVTILPLSCERYESYKEIKKDYFGRDLPNEFVLFQGRLAYYKGLDVLLNAYLNLKEQGYSSENIPKLIISGDGDLKEFMLNYIADNNLENYIYPLCRFVNNDEKAWLFKKCKFFIFPSTHPSEAFGLVQLEAMSEGKPVINTMLPTGVPWVSVDKETGLTVRPSCSRQLSEAIFELSSNKENLNVLGQNAKQRFDGNFDDRLIKHKFNKIIG</sequence>
<protein>
    <submittedName>
        <fullName evidence="3">GDP-mannose:cellobiosyl-diphosphopolyprenol alpha-mannosyltransferase</fullName>
        <ecNumber evidence="3">2.4.1.252</ecNumber>
    </submittedName>
</protein>
<dbReference type="InterPro" id="IPR028098">
    <property type="entry name" value="Glyco_trans_4-like_N"/>
</dbReference>
<feature type="domain" description="Glycosyl transferase family 1" evidence="1">
    <location>
        <begin position="191"/>
        <end position="360"/>
    </location>
</feature>
<dbReference type="GO" id="GO:0016757">
    <property type="term" value="F:glycosyltransferase activity"/>
    <property type="evidence" value="ECO:0007669"/>
    <property type="project" value="UniProtKB-KW"/>
</dbReference>
<dbReference type="InterPro" id="IPR001296">
    <property type="entry name" value="Glyco_trans_1"/>
</dbReference>
<evidence type="ECO:0000259" key="2">
    <source>
        <dbReference type="Pfam" id="PF13439"/>
    </source>
</evidence>
<dbReference type="GO" id="GO:1901135">
    <property type="term" value="P:carbohydrate derivative metabolic process"/>
    <property type="evidence" value="ECO:0007669"/>
    <property type="project" value="UniProtKB-ARBA"/>
</dbReference>
<dbReference type="PANTHER" id="PTHR12526">
    <property type="entry name" value="GLYCOSYLTRANSFERASE"/>
    <property type="match status" value="1"/>
</dbReference>
<dbReference type="EC" id="2.4.1.252" evidence="3"/>
<feature type="domain" description="Glycosyltransferase subfamily 4-like N-terminal" evidence="2">
    <location>
        <begin position="19"/>
        <end position="157"/>
    </location>
</feature>
<evidence type="ECO:0000259" key="1">
    <source>
        <dbReference type="Pfam" id="PF00534"/>
    </source>
</evidence>
<accession>A0A7M1WCA4</accession>
<reference evidence="3" key="1">
    <citation type="submission" date="2020-08" db="EMBL/GenBank/DDBJ databases">
        <title>Genetic structure, function and evolution of capsule biosynthesis loci in Vibrio parahaemolyticus.</title>
        <authorList>
            <person name="Li L."/>
            <person name="Bian S."/>
        </authorList>
    </citation>
    <scope>NUCLEOTIDE SEQUENCE</scope>
    <source>
        <strain evidence="3">VP358</strain>
    </source>
</reference>
<dbReference type="EMBL" id="MT898274">
    <property type="protein sequence ID" value="QOS24667.1"/>
    <property type="molecule type" value="Genomic_DNA"/>
</dbReference>